<dbReference type="InterPro" id="IPR011012">
    <property type="entry name" value="Longin-like_dom_sf"/>
</dbReference>
<evidence type="ECO:0000256" key="10">
    <source>
        <dbReference type="SAM" id="Phobius"/>
    </source>
</evidence>
<dbReference type="PANTHER" id="PTHR46258:SF1">
    <property type="entry name" value="LONGIN DOMAIN-CONTAINING PROTEIN"/>
    <property type="match status" value="1"/>
</dbReference>
<keyword evidence="9 10" id="KW-0472">Membrane</keyword>
<keyword evidence="5 10" id="KW-0812">Transmembrane</keyword>
<evidence type="ECO:0000256" key="2">
    <source>
        <dbReference type="ARBA" id="ARBA00004477"/>
    </source>
</evidence>
<dbReference type="Proteomes" id="UP000515135">
    <property type="component" value="Unplaced"/>
</dbReference>
<dbReference type="Pfam" id="PF13774">
    <property type="entry name" value="Longin"/>
    <property type="match status" value="1"/>
</dbReference>
<sequence>MVISATIYRWRDGLPLSASTDFDPSPDLQNCKKTAKILSKKLHQFPDRCTAKIDGYCIYFISSPTVTYLTLCHHDYPAVLAFCFLDELQKEFIVTYDPEKVEKAVRPFSFIEFDNSIQKTKQRYNNPRTLTTRMNLTAMSQEVKLRPPHHIHPAELGPFVPDTPPQHNHVHKHNGPRRRLMPIGWLGFLSLVLNILCGALNLARGIHIINDVDNVSDYDNYAIANFWIACGLCFIQCYLLLFNMVWRNIAAFLSCVGVFLCNLQLMELRNMYQIAFHVAVSVFAVSQIMLRKTREKPPDYDV</sequence>
<feature type="domain" description="Longin" evidence="11">
    <location>
        <begin position="6"/>
        <end position="117"/>
    </location>
</feature>
<dbReference type="KEGG" id="bbel:109474684"/>
<evidence type="ECO:0000313" key="13">
    <source>
        <dbReference type="RefSeq" id="XP_019630592.1"/>
    </source>
</evidence>
<evidence type="ECO:0000256" key="9">
    <source>
        <dbReference type="ARBA" id="ARBA00023136"/>
    </source>
</evidence>
<dbReference type="RefSeq" id="XP_019630592.1">
    <property type="nucleotide sequence ID" value="XM_019775033.1"/>
</dbReference>
<keyword evidence="6" id="KW-0256">Endoplasmic reticulum</keyword>
<dbReference type="PROSITE" id="PS50859">
    <property type="entry name" value="LONGIN"/>
    <property type="match status" value="1"/>
</dbReference>
<dbReference type="GO" id="GO:0005789">
    <property type="term" value="C:endoplasmic reticulum membrane"/>
    <property type="evidence" value="ECO:0007669"/>
    <property type="project" value="UniProtKB-SubCell"/>
</dbReference>
<proteinExistence type="inferred from homology"/>
<dbReference type="InterPro" id="IPR010908">
    <property type="entry name" value="Longin_dom"/>
</dbReference>
<evidence type="ECO:0000256" key="6">
    <source>
        <dbReference type="ARBA" id="ARBA00022824"/>
    </source>
</evidence>
<evidence type="ECO:0000256" key="3">
    <source>
        <dbReference type="ARBA" id="ARBA00008025"/>
    </source>
</evidence>
<comment type="subcellular location">
    <subcellularLocation>
        <location evidence="2">Endoplasmic reticulum membrane</location>
        <topology evidence="2">Multi-pass membrane protein</topology>
    </subcellularLocation>
</comment>
<evidence type="ECO:0000313" key="12">
    <source>
        <dbReference type="Proteomes" id="UP000515135"/>
    </source>
</evidence>
<evidence type="ECO:0000256" key="5">
    <source>
        <dbReference type="ARBA" id="ARBA00022692"/>
    </source>
</evidence>
<feature type="transmembrane region" description="Helical" evidence="10">
    <location>
        <begin position="223"/>
        <end position="242"/>
    </location>
</feature>
<comment type="function">
    <text evidence="1">May be involved in vesicle transport between the ER and the Golgi complex.</text>
</comment>
<feature type="transmembrane region" description="Helical" evidence="10">
    <location>
        <begin position="271"/>
        <end position="290"/>
    </location>
</feature>
<dbReference type="GO" id="GO:0006888">
    <property type="term" value="P:endoplasmic reticulum to Golgi vesicle-mediated transport"/>
    <property type="evidence" value="ECO:0007669"/>
    <property type="project" value="InterPro"/>
</dbReference>
<organism evidence="12 13">
    <name type="scientific">Branchiostoma belcheri</name>
    <name type="common">Amphioxus</name>
    <dbReference type="NCBI Taxonomy" id="7741"/>
    <lineage>
        <taxon>Eukaryota</taxon>
        <taxon>Metazoa</taxon>
        <taxon>Chordata</taxon>
        <taxon>Cephalochordata</taxon>
        <taxon>Leptocardii</taxon>
        <taxon>Amphioxiformes</taxon>
        <taxon>Branchiostomatidae</taxon>
        <taxon>Branchiostoma</taxon>
    </lineage>
</organism>
<name>A0A6P4ZHM5_BRABE</name>
<evidence type="ECO:0000259" key="11">
    <source>
        <dbReference type="PROSITE" id="PS50859"/>
    </source>
</evidence>
<dbReference type="PANTHER" id="PTHR46258">
    <property type="entry name" value="LONGIN DOMAIN-CONTAINING PROTEIN"/>
    <property type="match status" value="1"/>
</dbReference>
<evidence type="ECO:0000256" key="1">
    <source>
        <dbReference type="ARBA" id="ARBA00003595"/>
    </source>
</evidence>
<dbReference type="SUPFAM" id="SSF64356">
    <property type="entry name" value="SNARE-like"/>
    <property type="match status" value="1"/>
</dbReference>
<comment type="similarity">
    <text evidence="3">Belongs to the synaptobrevin family.</text>
</comment>
<dbReference type="AlphaFoldDB" id="A0A6P4ZHM5"/>
<dbReference type="CDD" id="cd14824">
    <property type="entry name" value="Longin"/>
    <property type="match status" value="1"/>
</dbReference>
<keyword evidence="7" id="KW-0931">ER-Golgi transport</keyword>
<dbReference type="InterPro" id="IPR059071">
    <property type="entry name" value="SEC22a-c_C"/>
</dbReference>
<dbReference type="Pfam" id="PF25970">
    <property type="entry name" value="SEC22a_C"/>
    <property type="match status" value="1"/>
</dbReference>
<evidence type="ECO:0000256" key="4">
    <source>
        <dbReference type="ARBA" id="ARBA00022448"/>
    </source>
</evidence>
<feature type="transmembrane region" description="Helical" evidence="10">
    <location>
        <begin position="183"/>
        <end position="203"/>
    </location>
</feature>
<dbReference type="SMART" id="SM01270">
    <property type="entry name" value="Longin"/>
    <property type="match status" value="1"/>
</dbReference>
<evidence type="ECO:0000256" key="8">
    <source>
        <dbReference type="ARBA" id="ARBA00022989"/>
    </source>
</evidence>
<evidence type="ECO:0000256" key="7">
    <source>
        <dbReference type="ARBA" id="ARBA00022892"/>
    </source>
</evidence>
<keyword evidence="12" id="KW-1185">Reference proteome</keyword>
<dbReference type="GeneID" id="109474684"/>
<protein>
    <submittedName>
        <fullName evidence="13">Vesicle-trafficking protein SEC22a-like</fullName>
    </submittedName>
</protein>
<gene>
    <name evidence="13" type="primary">LOC109474684</name>
</gene>
<feature type="transmembrane region" description="Helical" evidence="10">
    <location>
        <begin position="249"/>
        <end position="265"/>
    </location>
</feature>
<accession>A0A6P4ZHM5</accession>
<reference evidence="13" key="1">
    <citation type="submission" date="2025-08" db="UniProtKB">
        <authorList>
            <consortium name="RefSeq"/>
        </authorList>
    </citation>
    <scope>IDENTIFICATION</scope>
    <source>
        <tissue evidence="13">Gonad</tissue>
    </source>
</reference>
<dbReference type="InterPro" id="IPR043546">
    <property type="entry name" value="Sec22a/c"/>
</dbReference>
<keyword evidence="8 10" id="KW-1133">Transmembrane helix</keyword>
<dbReference type="Gene3D" id="3.30.450.50">
    <property type="entry name" value="Longin domain"/>
    <property type="match status" value="1"/>
</dbReference>
<keyword evidence="4" id="KW-0813">Transport</keyword>
<dbReference type="OrthoDB" id="1719357at2759"/>